<feature type="region of interest" description="Disordered" evidence="1">
    <location>
        <begin position="1"/>
        <end position="53"/>
    </location>
</feature>
<gene>
    <name evidence="2" type="ORF">A4U43_C09F3890</name>
</gene>
<organism evidence="2 3">
    <name type="scientific">Asparagus officinalis</name>
    <name type="common">Garden asparagus</name>
    <dbReference type="NCBI Taxonomy" id="4686"/>
    <lineage>
        <taxon>Eukaryota</taxon>
        <taxon>Viridiplantae</taxon>
        <taxon>Streptophyta</taxon>
        <taxon>Embryophyta</taxon>
        <taxon>Tracheophyta</taxon>
        <taxon>Spermatophyta</taxon>
        <taxon>Magnoliopsida</taxon>
        <taxon>Liliopsida</taxon>
        <taxon>Asparagales</taxon>
        <taxon>Asparagaceae</taxon>
        <taxon>Asparagoideae</taxon>
        <taxon>Asparagus</taxon>
    </lineage>
</organism>
<evidence type="ECO:0000313" key="2">
    <source>
        <dbReference type="EMBL" id="ONK57768.1"/>
    </source>
</evidence>
<name>A0A5P1E5F1_ASPOF</name>
<dbReference type="Gene3D" id="3.10.450.10">
    <property type="match status" value="1"/>
</dbReference>
<proteinExistence type="predicted"/>
<reference evidence="3" key="1">
    <citation type="journal article" date="2017" name="Nat. Commun.">
        <title>The asparagus genome sheds light on the origin and evolution of a young Y chromosome.</title>
        <authorList>
            <person name="Harkess A."/>
            <person name="Zhou J."/>
            <person name="Xu C."/>
            <person name="Bowers J.E."/>
            <person name="Van der Hulst R."/>
            <person name="Ayyampalayam S."/>
            <person name="Mercati F."/>
            <person name="Riccardi P."/>
            <person name="McKain M.R."/>
            <person name="Kakrana A."/>
            <person name="Tang H."/>
            <person name="Ray J."/>
            <person name="Groenendijk J."/>
            <person name="Arikit S."/>
            <person name="Mathioni S.M."/>
            <person name="Nakano M."/>
            <person name="Shan H."/>
            <person name="Telgmann-Rauber A."/>
            <person name="Kanno A."/>
            <person name="Yue Z."/>
            <person name="Chen H."/>
            <person name="Li W."/>
            <person name="Chen Y."/>
            <person name="Xu X."/>
            <person name="Zhang Y."/>
            <person name="Luo S."/>
            <person name="Chen H."/>
            <person name="Gao J."/>
            <person name="Mao Z."/>
            <person name="Pires J.C."/>
            <person name="Luo M."/>
            <person name="Kudrna D."/>
            <person name="Wing R.A."/>
            <person name="Meyers B.C."/>
            <person name="Yi K."/>
            <person name="Kong H."/>
            <person name="Lavrijsen P."/>
            <person name="Sunseri F."/>
            <person name="Falavigna A."/>
            <person name="Ye Y."/>
            <person name="Leebens-Mack J.H."/>
            <person name="Chen G."/>
        </authorList>
    </citation>
    <scope>NUCLEOTIDE SEQUENCE [LARGE SCALE GENOMIC DNA]</scope>
    <source>
        <strain evidence="3">cv. DH0086</strain>
    </source>
</reference>
<feature type="compositionally biased region" description="Acidic residues" evidence="1">
    <location>
        <begin position="26"/>
        <end position="37"/>
    </location>
</feature>
<keyword evidence="3" id="KW-1185">Reference proteome</keyword>
<evidence type="ECO:0000313" key="3">
    <source>
        <dbReference type="Proteomes" id="UP000243459"/>
    </source>
</evidence>
<evidence type="ECO:0000256" key="1">
    <source>
        <dbReference type="SAM" id="MobiDB-lite"/>
    </source>
</evidence>
<accession>A0A5P1E5F1</accession>
<sequence>MSTAGATDEVPESPAKKPKLTSDQESTSDESEEDDDCFFGVDGQSEESEDDYCGGGLRKMTDQERALPDVFAIGLIQPAGRNFSAEFIRRYALIAIEDQNEKRKTEGGNQLRLKEVIKCNLRVACPADLYITLEAEDVDTREVDEYEALVMARCGKQKDELHTFRKKNKPAIINPPASTEGVAIRTDHYCYT</sequence>
<protein>
    <submittedName>
        <fullName evidence="2">Uncharacterized protein</fullName>
    </submittedName>
</protein>
<dbReference type="Gramene" id="ONK57768">
    <property type="protein sequence ID" value="ONK57768"/>
    <property type="gene ID" value="A4U43_C09F3890"/>
</dbReference>
<dbReference type="AlphaFoldDB" id="A0A5P1E5F1"/>
<dbReference type="Proteomes" id="UP000243459">
    <property type="component" value="Chromosome 9"/>
</dbReference>
<dbReference type="EMBL" id="CM007389">
    <property type="protein sequence ID" value="ONK57768.1"/>
    <property type="molecule type" value="Genomic_DNA"/>
</dbReference>